<dbReference type="OrthoDB" id="5415890at2"/>
<sequence>MKKIIITTTLAVSIMFGPQNSSALFCSNCSTVFTQLFQYVEDIESVVQLTKQYYLQQQQYEQSLNDYIEFIKQTTEMIEQTKQLTNQTDNMIQNTINLPGHLKDRVIIESKYLLKALGKLKSFKADQEVLQEIYTETFPGLEEIKIEGLPVEERIAIYDEQYKNATLKIDDVLKSSFGLSGEQLEQLEQTGEFDAYLRDLLSEKEGNLDAIEAGNQVMGLIAQELRDQRALTATYYQAQSAWNAQERQGKKNQQKELENWFIEEVEISDILMQPGS</sequence>
<accession>A0A1H0PAB8</accession>
<name>A0A1H0PAB8_9BACT</name>
<evidence type="ECO:0000313" key="2">
    <source>
        <dbReference type="Proteomes" id="UP000199073"/>
    </source>
</evidence>
<evidence type="ECO:0000313" key="1">
    <source>
        <dbReference type="EMBL" id="SDP02067.1"/>
    </source>
</evidence>
<organism evidence="1 2">
    <name type="scientific">Desulforhopalus singaporensis</name>
    <dbReference type="NCBI Taxonomy" id="91360"/>
    <lineage>
        <taxon>Bacteria</taxon>
        <taxon>Pseudomonadati</taxon>
        <taxon>Thermodesulfobacteriota</taxon>
        <taxon>Desulfobulbia</taxon>
        <taxon>Desulfobulbales</taxon>
        <taxon>Desulfocapsaceae</taxon>
        <taxon>Desulforhopalus</taxon>
    </lineage>
</organism>
<gene>
    <name evidence="1" type="ORF">SAMN05660330_01587</name>
</gene>
<proteinExistence type="predicted"/>
<dbReference type="RefSeq" id="WP_092221577.1">
    <property type="nucleotide sequence ID" value="NZ_FNJI01000009.1"/>
</dbReference>
<protein>
    <submittedName>
        <fullName evidence="1">P-type conjugative transfer protein TrbJ</fullName>
    </submittedName>
</protein>
<dbReference type="AlphaFoldDB" id="A0A1H0PAB8"/>
<keyword evidence="2" id="KW-1185">Reference proteome</keyword>
<dbReference type="STRING" id="91360.SAMN05660330_01587"/>
<reference evidence="1 2" key="1">
    <citation type="submission" date="2016-10" db="EMBL/GenBank/DDBJ databases">
        <authorList>
            <person name="de Groot N.N."/>
        </authorList>
    </citation>
    <scope>NUCLEOTIDE SEQUENCE [LARGE SCALE GENOMIC DNA]</scope>
    <source>
        <strain evidence="1 2">DSM 12130</strain>
    </source>
</reference>
<dbReference type="EMBL" id="FNJI01000009">
    <property type="protein sequence ID" value="SDP02067.1"/>
    <property type="molecule type" value="Genomic_DNA"/>
</dbReference>
<dbReference type="Proteomes" id="UP000199073">
    <property type="component" value="Unassembled WGS sequence"/>
</dbReference>